<keyword evidence="6" id="KW-1185">Reference proteome</keyword>
<dbReference type="InterPro" id="IPR012677">
    <property type="entry name" value="Nucleotide-bd_a/b_plait_sf"/>
</dbReference>
<accession>A0A0G4EKM1</accession>
<dbReference type="InterPro" id="IPR050374">
    <property type="entry name" value="RRT5_SRSF_SR"/>
</dbReference>
<dbReference type="CDD" id="cd00590">
    <property type="entry name" value="RRM_SF"/>
    <property type="match status" value="1"/>
</dbReference>
<dbReference type="OrthoDB" id="272703at2759"/>
<dbReference type="SUPFAM" id="SSF54928">
    <property type="entry name" value="RNA-binding domain, RBD"/>
    <property type="match status" value="2"/>
</dbReference>
<evidence type="ECO:0000256" key="1">
    <source>
        <dbReference type="ARBA" id="ARBA00022884"/>
    </source>
</evidence>
<dbReference type="Gene3D" id="3.30.70.330">
    <property type="match status" value="2"/>
</dbReference>
<evidence type="ECO:0000256" key="3">
    <source>
        <dbReference type="SAM" id="MobiDB-lite"/>
    </source>
</evidence>
<feature type="domain" description="RRM" evidence="4">
    <location>
        <begin position="6"/>
        <end position="83"/>
    </location>
</feature>
<evidence type="ECO:0000313" key="6">
    <source>
        <dbReference type="Proteomes" id="UP000041254"/>
    </source>
</evidence>
<dbReference type="GO" id="GO:1990904">
    <property type="term" value="C:ribonucleoprotein complex"/>
    <property type="evidence" value="ECO:0007669"/>
    <property type="project" value="TreeGrafter"/>
</dbReference>
<dbReference type="PhylomeDB" id="A0A0G4EKM1"/>
<dbReference type="STRING" id="1169540.A0A0G4EKM1"/>
<dbReference type="SMART" id="SM00360">
    <property type="entry name" value="RRM"/>
    <property type="match status" value="2"/>
</dbReference>
<dbReference type="Proteomes" id="UP000041254">
    <property type="component" value="Unassembled WGS sequence"/>
</dbReference>
<dbReference type="InterPro" id="IPR035979">
    <property type="entry name" value="RBD_domain_sf"/>
</dbReference>
<dbReference type="InParanoid" id="A0A0G4EKM1"/>
<gene>
    <name evidence="5" type="ORF">Vbra_12256</name>
</gene>
<dbReference type="PANTHER" id="PTHR23003">
    <property type="entry name" value="RNA RECOGNITION MOTIF RRM DOMAIN CONTAINING PROTEIN"/>
    <property type="match status" value="1"/>
</dbReference>
<sequence length="265" mass="28263">MAQGPCRVYVGNLAWGVKWQDLKDHMGSAGTVVRSDVFEDAVGRSKGCGVVEYANPEDAQKAIETLNDTELFGRLIFVREDREPPGVGGRGGGPMGGGMGMGMGMGMGGYRPPRRGGGGFGGGFRGRGRGGYEDEGYGGGYGDPYGGYGRGRGRGDDYGRPFRGGRPGGGGRGRGRGPRNPEDAGKQVFVSNLSWRTSWQDLKDLFRQYGEVVRADVLTGPDGRSKGVGVVLYTSEEEAQAAIENLNDQEFQGRQIGVRLDEYMG</sequence>
<dbReference type="GO" id="GO:0005737">
    <property type="term" value="C:cytoplasm"/>
    <property type="evidence" value="ECO:0007669"/>
    <property type="project" value="TreeGrafter"/>
</dbReference>
<name>A0A0G4EKM1_VITBC</name>
<evidence type="ECO:0000259" key="4">
    <source>
        <dbReference type="PROSITE" id="PS50102"/>
    </source>
</evidence>
<evidence type="ECO:0000256" key="2">
    <source>
        <dbReference type="PROSITE-ProRule" id="PRU00176"/>
    </source>
</evidence>
<reference evidence="5 6" key="1">
    <citation type="submission" date="2014-11" db="EMBL/GenBank/DDBJ databases">
        <authorList>
            <person name="Zhu J."/>
            <person name="Qi W."/>
            <person name="Song R."/>
        </authorList>
    </citation>
    <scope>NUCLEOTIDE SEQUENCE [LARGE SCALE GENOMIC DNA]</scope>
</reference>
<dbReference type="GO" id="GO:0003729">
    <property type="term" value="F:mRNA binding"/>
    <property type="evidence" value="ECO:0007669"/>
    <property type="project" value="TreeGrafter"/>
</dbReference>
<dbReference type="PANTHER" id="PTHR23003:SF3">
    <property type="entry name" value="FI21236P1-RELATED"/>
    <property type="match status" value="1"/>
</dbReference>
<organism evidence="5 6">
    <name type="scientific">Vitrella brassicaformis (strain CCMP3155)</name>
    <dbReference type="NCBI Taxonomy" id="1169540"/>
    <lineage>
        <taxon>Eukaryota</taxon>
        <taxon>Sar</taxon>
        <taxon>Alveolata</taxon>
        <taxon>Colpodellida</taxon>
        <taxon>Vitrellaceae</taxon>
        <taxon>Vitrella</taxon>
    </lineage>
</organism>
<proteinExistence type="predicted"/>
<evidence type="ECO:0000313" key="5">
    <source>
        <dbReference type="EMBL" id="CEL97671.1"/>
    </source>
</evidence>
<feature type="domain" description="RRM" evidence="4">
    <location>
        <begin position="186"/>
        <end position="263"/>
    </location>
</feature>
<dbReference type="AlphaFoldDB" id="A0A0G4EKM1"/>
<dbReference type="OMA" id="KGWGIVE"/>
<dbReference type="PROSITE" id="PS50102">
    <property type="entry name" value="RRM"/>
    <property type="match status" value="2"/>
</dbReference>
<keyword evidence="1 2" id="KW-0694">RNA-binding</keyword>
<dbReference type="EMBL" id="CDMY01000255">
    <property type="protein sequence ID" value="CEL97671.1"/>
    <property type="molecule type" value="Genomic_DNA"/>
</dbReference>
<dbReference type="Pfam" id="PF00076">
    <property type="entry name" value="RRM_1"/>
    <property type="match status" value="2"/>
</dbReference>
<dbReference type="VEuPathDB" id="CryptoDB:Vbra_12256"/>
<protein>
    <recommendedName>
        <fullName evidence="4">RRM domain-containing protein</fullName>
    </recommendedName>
</protein>
<dbReference type="GO" id="GO:0005634">
    <property type="term" value="C:nucleus"/>
    <property type="evidence" value="ECO:0007669"/>
    <property type="project" value="TreeGrafter"/>
</dbReference>
<feature type="region of interest" description="Disordered" evidence="3">
    <location>
        <begin position="151"/>
        <end position="185"/>
    </location>
</feature>
<dbReference type="InterPro" id="IPR000504">
    <property type="entry name" value="RRM_dom"/>
</dbReference>
<dbReference type="FunFam" id="3.30.70.330:FF:000362">
    <property type="entry name" value="GBP2p Poly(A+) RNA-binding protein"/>
    <property type="match status" value="2"/>
</dbReference>